<dbReference type="AlphaFoldDB" id="A0A7M2RKK1"/>
<keyword evidence="2" id="KW-0805">Transcription regulation</keyword>
<keyword evidence="10" id="KW-1185">Reference proteome</keyword>
<dbReference type="KEGG" id="bliq:INP51_00215"/>
<protein>
    <recommendedName>
        <fullName evidence="6">HTH-type transcriptional regulator SarZ</fullName>
    </recommendedName>
    <alternativeName>
        <fullName evidence="7">Staphylococcal accessory regulator Z</fullName>
    </alternativeName>
</protein>
<evidence type="ECO:0000256" key="2">
    <source>
        <dbReference type="ARBA" id="ARBA00023015"/>
    </source>
</evidence>
<dbReference type="EMBL" id="CP063304">
    <property type="protein sequence ID" value="QOV20863.1"/>
    <property type="molecule type" value="Genomic_DNA"/>
</dbReference>
<sequence>MRFNGGICRLVRRVCAVDNREIINDVLVHLLNEIWQLEEKAIITDEYKDITNNDMHIIEAVGLDGANMSAIAGKLKITVGSLTTSMNSLVKKGYAERERSERDRRIVYIHLTTKGRRAYHHHQEFHEKMTDAVLERLDEEEMAVLAKALNDLYAFFRQLANDKES</sequence>
<evidence type="ECO:0000313" key="10">
    <source>
        <dbReference type="Proteomes" id="UP000593601"/>
    </source>
</evidence>
<dbReference type="SMART" id="SM00347">
    <property type="entry name" value="HTH_MARR"/>
    <property type="match status" value="1"/>
</dbReference>
<evidence type="ECO:0000256" key="7">
    <source>
        <dbReference type="ARBA" id="ARBA00047207"/>
    </source>
</evidence>
<reference evidence="9 10" key="1">
    <citation type="submission" date="2020-10" db="EMBL/GenBank/DDBJ databases">
        <title>Blautia liquoris sp.nov., isolated from the mud in a fermentation cellar used for the production of Chinese strong-flavoured liquor.</title>
        <authorList>
            <person name="Lu L."/>
        </authorList>
    </citation>
    <scope>NUCLEOTIDE SEQUENCE [LARGE SCALE GENOMIC DNA]</scope>
    <source>
        <strain evidence="9 10">LZLJ-3</strain>
    </source>
</reference>
<evidence type="ECO:0000313" key="9">
    <source>
        <dbReference type="EMBL" id="QOV20863.1"/>
    </source>
</evidence>
<evidence type="ECO:0000256" key="6">
    <source>
        <dbReference type="ARBA" id="ARBA00047188"/>
    </source>
</evidence>
<name>A0A7M2RKK1_9FIRM</name>
<dbReference type="PANTHER" id="PTHR42756:SF1">
    <property type="entry name" value="TRANSCRIPTIONAL REPRESSOR OF EMRAB OPERON"/>
    <property type="match status" value="1"/>
</dbReference>
<dbReference type="Pfam" id="PF22381">
    <property type="entry name" value="Staph_reg_Sar_Rot"/>
    <property type="match status" value="1"/>
</dbReference>
<evidence type="ECO:0000256" key="4">
    <source>
        <dbReference type="ARBA" id="ARBA00023163"/>
    </source>
</evidence>
<dbReference type="InterPro" id="IPR000835">
    <property type="entry name" value="HTH_MarR-typ"/>
</dbReference>
<proteinExistence type="inferred from homology"/>
<evidence type="ECO:0000256" key="3">
    <source>
        <dbReference type="ARBA" id="ARBA00023125"/>
    </source>
</evidence>
<dbReference type="PRINTS" id="PR00598">
    <property type="entry name" value="HTHMARR"/>
</dbReference>
<keyword evidence="4" id="KW-0804">Transcription</keyword>
<dbReference type="PANTHER" id="PTHR42756">
    <property type="entry name" value="TRANSCRIPTIONAL REGULATOR, MARR"/>
    <property type="match status" value="1"/>
</dbReference>
<dbReference type="Proteomes" id="UP000593601">
    <property type="component" value="Chromosome"/>
</dbReference>
<dbReference type="InterPro" id="IPR036390">
    <property type="entry name" value="WH_DNA-bd_sf"/>
</dbReference>
<dbReference type="GO" id="GO:0003677">
    <property type="term" value="F:DNA binding"/>
    <property type="evidence" value="ECO:0007669"/>
    <property type="project" value="UniProtKB-KW"/>
</dbReference>
<dbReference type="GO" id="GO:0003700">
    <property type="term" value="F:DNA-binding transcription factor activity"/>
    <property type="evidence" value="ECO:0007669"/>
    <property type="project" value="InterPro"/>
</dbReference>
<comment type="subcellular location">
    <subcellularLocation>
        <location evidence="1">Cytoplasm</location>
    </subcellularLocation>
</comment>
<dbReference type="PROSITE" id="PS50995">
    <property type="entry name" value="HTH_MARR_2"/>
    <property type="match status" value="1"/>
</dbReference>
<evidence type="ECO:0000259" key="8">
    <source>
        <dbReference type="PROSITE" id="PS50995"/>
    </source>
</evidence>
<comment type="similarity">
    <text evidence="5">Belongs to the SarZ family.</text>
</comment>
<organism evidence="9 10">
    <name type="scientific">Blautia liquoris</name>
    <dbReference type="NCBI Taxonomy" id="2779518"/>
    <lineage>
        <taxon>Bacteria</taxon>
        <taxon>Bacillati</taxon>
        <taxon>Bacillota</taxon>
        <taxon>Clostridia</taxon>
        <taxon>Lachnospirales</taxon>
        <taxon>Lachnospiraceae</taxon>
        <taxon>Blautia</taxon>
    </lineage>
</organism>
<dbReference type="InterPro" id="IPR055166">
    <property type="entry name" value="Transc_reg_Sar_Rot_HTH"/>
</dbReference>
<dbReference type="Gene3D" id="1.10.10.10">
    <property type="entry name" value="Winged helix-like DNA-binding domain superfamily/Winged helix DNA-binding domain"/>
    <property type="match status" value="1"/>
</dbReference>
<evidence type="ECO:0000256" key="1">
    <source>
        <dbReference type="ARBA" id="ARBA00004496"/>
    </source>
</evidence>
<keyword evidence="3" id="KW-0238">DNA-binding</keyword>
<dbReference type="SUPFAM" id="SSF46785">
    <property type="entry name" value="Winged helix' DNA-binding domain"/>
    <property type="match status" value="1"/>
</dbReference>
<dbReference type="InterPro" id="IPR036388">
    <property type="entry name" value="WH-like_DNA-bd_sf"/>
</dbReference>
<accession>A0A7M2RKK1</accession>
<evidence type="ECO:0000256" key="5">
    <source>
        <dbReference type="ARBA" id="ARBA00046337"/>
    </source>
</evidence>
<dbReference type="RefSeq" id="WP_193737177.1">
    <property type="nucleotide sequence ID" value="NZ_CP063304.1"/>
</dbReference>
<feature type="domain" description="HTH marR-type" evidence="8">
    <location>
        <begin position="24"/>
        <end position="154"/>
    </location>
</feature>
<gene>
    <name evidence="9" type="ORF">INP51_00215</name>
</gene>